<feature type="compositionally biased region" description="Low complexity" evidence="1">
    <location>
        <begin position="622"/>
        <end position="631"/>
    </location>
</feature>
<evidence type="ECO:0000259" key="2">
    <source>
        <dbReference type="PROSITE" id="PS51471"/>
    </source>
</evidence>
<organism evidence="3 4">
    <name type="scientific">Saitoella complicata (strain BCRC 22490 / CBS 7301 / JCM 7358 / NBRC 10748 / NRRL Y-17804)</name>
    <dbReference type="NCBI Taxonomy" id="698492"/>
    <lineage>
        <taxon>Eukaryota</taxon>
        <taxon>Fungi</taxon>
        <taxon>Dikarya</taxon>
        <taxon>Ascomycota</taxon>
        <taxon>Taphrinomycotina</taxon>
        <taxon>Taphrinomycotina incertae sedis</taxon>
        <taxon>Saitoella</taxon>
    </lineage>
</organism>
<comment type="caution">
    <text evidence="3">The sequence shown here is derived from an EMBL/GenBank/DDBJ whole genome shotgun (WGS) entry which is preliminary data.</text>
</comment>
<reference evidence="3 4" key="2">
    <citation type="journal article" date="2014" name="J. Gen. Appl. Microbiol.">
        <title>The early diverging ascomycetous budding yeast Saitoella complicata has three histone deacetylases belonging to the Clr6, Hos2, and Rpd3 lineages.</title>
        <authorList>
            <person name="Nishida H."/>
            <person name="Matsumoto T."/>
            <person name="Kondo S."/>
            <person name="Hamamoto M."/>
            <person name="Yoshikawa H."/>
        </authorList>
    </citation>
    <scope>NUCLEOTIDE SEQUENCE [LARGE SCALE GENOMIC DNA]</scope>
    <source>
        <strain evidence="3 4">NRRL Y-17804</strain>
    </source>
</reference>
<dbReference type="Pfam" id="PF14226">
    <property type="entry name" value="DIOX_N"/>
    <property type="match status" value="1"/>
</dbReference>
<dbReference type="GO" id="GO:0044283">
    <property type="term" value="P:small molecule biosynthetic process"/>
    <property type="evidence" value="ECO:0007669"/>
    <property type="project" value="UniProtKB-ARBA"/>
</dbReference>
<feature type="region of interest" description="Disordered" evidence="1">
    <location>
        <begin position="667"/>
        <end position="718"/>
    </location>
</feature>
<reference evidence="3 4" key="3">
    <citation type="journal article" date="2015" name="Genome Announc.">
        <title>Draft Genome Sequence of the Archiascomycetous Yeast Saitoella complicata.</title>
        <authorList>
            <person name="Yamauchi K."/>
            <person name="Kondo S."/>
            <person name="Hamamoto M."/>
            <person name="Takahashi Y."/>
            <person name="Ogura Y."/>
            <person name="Hayashi T."/>
            <person name="Nishida H."/>
        </authorList>
    </citation>
    <scope>NUCLEOTIDE SEQUENCE [LARGE SCALE GENOMIC DNA]</scope>
    <source>
        <strain evidence="3 4">NRRL Y-17804</strain>
    </source>
</reference>
<dbReference type="InterPro" id="IPR027443">
    <property type="entry name" value="IPNS-like_sf"/>
</dbReference>
<gene>
    <name evidence="3" type="ORF">G7K_5620-t1</name>
</gene>
<dbReference type="AlphaFoldDB" id="A0A0E9NPC5"/>
<dbReference type="InterPro" id="IPR044861">
    <property type="entry name" value="IPNS-like_FE2OG_OXY"/>
</dbReference>
<dbReference type="InterPro" id="IPR050231">
    <property type="entry name" value="Iron_ascorbate_oxido_reductase"/>
</dbReference>
<dbReference type="Gene3D" id="2.60.120.330">
    <property type="entry name" value="B-lactam Antibiotic, Isopenicillin N Synthase, Chain"/>
    <property type="match status" value="1"/>
</dbReference>
<sequence>MPGATIPPFPDDIPTLPLLLIEWNKLLLPHGDHTGDDERSRLYQACHDLGFFYLKGLPVDPDPMFDLADQFFACSQEEKDRYEMGTDGNYFGYKKSGAYFVDKQGSPDRTEFLNISKDNIFCSGSVSREEPRAVEGHRRSVKTFMEGCHSVAREVLKVLSQQLQLKENYLLDLHKFDEASGDQVRLTHSLAPVDDDASSAPNVGAHTDFGSVTVLFNRLGGLQVLTPKAGEWKYVKPLPGHAIINLGDALVKMTGNLLRSNIHRVVPPPGPQRSSNRESIVYFCRPNNHIRLAPIPSPLVATEPRDTKRVDEYPTSEEWIKERVTSRLQKSYKGEESYEMTKGTSTDFKWIYDLMSLADDDIENLSYHTNRLPSPDHLFRFTPPATPPPLDETFDKYIELALKDDPHNEPNQFKIKLIVQRLFPGAGIDAKYIRERIRATMKERDPDWTPSPRVVEPKPYKAVELTLHEAVDIDHVNKELDNLVDAAFRFQHEKVLTASHLLRALNVLCPDCGYTVDHVVKRVWTRRYELAGKDSSLKVNVRRRRIRRDNSRTAITFCFKENLLQPRRRGEDVRSELAIAQSDYTSEEEEASYMMQRKPVVHDLRQDGLLKKGRNRPDPTASESSSHSPLSLGGNLIDARGQSRKHRYHPAHTPPTSQDLANARIQKSSRRVQLVHPPEFRTFTNAQQETQPTEGSDSYSYEPDRGRFAGRRARYQGW</sequence>
<dbReference type="InterPro" id="IPR005123">
    <property type="entry name" value="Oxoglu/Fe-dep_dioxygenase_dom"/>
</dbReference>
<dbReference type="InterPro" id="IPR026992">
    <property type="entry name" value="DIOX_N"/>
</dbReference>
<feature type="domain" description="Fe2OG dioxygenase" evidence="2">
    <location>
        <begin position="180"/>
        <end position="286"/>
    </location>
</feature>
<feature type="compositionally biased region" description="Polar residues" evidence="1">
    <location>
        <begin position="682"/>
        <end position="699"/>
    </location>
</feature>
<dbReference type="STRING" id="698492.A0A0E9NPC5"/>
<reference evidence="3 4" key="1">
    <citation type="journal article" date="2011" name="J. Gen. Appl. Microbiol.">
        <title>Draft genome sequencing of the enigmatic yeast Saitoella complicata.</title>
        <authorList>
            <person name="Nishida H."/>
            <person name="Hamamoto M."/>
            <person name="Sugiyama J."/>
        </authorList>
    </citation>
    <scope>NUCLEOTIDE SEQUENCE [LARGE SCALE GENOMIC DNA]</scope>
    <source>
        <strain evidence="3 4">NRRL Y-17804</strain>
    </source>
</reference>
<feature type="region of interest" description="Disordered" evidence="1">
    <location>
        <begin position="606"/>
        <end position="637"/>
    </location>
</feature>
<dbReference type="Pfam" id="PF03171">
    <property type="entry name" value="2OG-FeII_Oxy"/>
    <property type="match status" value="1"/>
</dbReference>
<evidence type="ECO:0000256" key="1">
    <source>
        <dbReference type="SAM" id="MobiDB-lite"/>
    </source>
</evidence>
<dbReference type="EMBL" id="BACD03000047">
    <property type="protein sequence ID" value="GAO51521.1"/>
    <property type="molecule type" value="Genomic_DNA"/>
</dbReference>
<protein>
    <recommendedName>
        <fullName evidence="2">Fe2OG dioxygenase domain-containing protein</fullName>
    </recommendedName>
</protein>
<evidence type="ECO:0000313" key="3">
    <source>
        <dbReference type="EMBL" id="GAO51521.1"/>
    </source>
</evidence>
<dbReference type="Proteomes" id="UP000033140">
    <property type="component" value="Unassembled WGS sequence"/>
</dbReference>
<dbReference type="PANTHER" id="PTHR47990">
    <property type="entry name" value="2-OXOGLUTARATE (2OG) AND FE(II)-DEPENDENT OXYGENASE SUPERFAMILY PROTEIN-RELATED"/>
    <property type="match status" value="1"/>
</dbReference>
<proteinExistence type="predicted"/>
<name>A0A0E9NPC5_SAICN</name>
<keyword evidence="4" id="KW-1185">Reference proteome</keyword>
<dbReference type="PROSITE" id="PS51471">
    <property type="entry name" value="FE2OG_OXY"/>
    <property type="match status" value="1"/>
</dbReference>
<dbReference type="SUPFAM" id="SSF51197">
    <property type="entry name" value="Clavaminate synthase-like"/>
    <property type="match status" value="1"/>
</dbReference>
<evidence type="ECO:0000313" key="4">
    <source>
        <dbReference type="Proteomes" id="UP000033140"/>
    </source>
</evidence>
<feature type="compositionally biased region" description="Basic residues" evidence="1">
    <location>
        <begin position="708"/>
        <end position="718"/>
    </location>
</feature>
<accession>A0A0E9NPC5</accession>